<dbReference type="InterPro" id="IPR036291">
    <property type="entry name" value="NAD(P)-bd_dom_sf"/>
</dbReference>
<dbReference type="Gene3D" id="3.40.50.720">
    <property type="entry name" value="NAD(P)-binding Rossmann-like Domain"/>
    <property type="match status" value="1"/>
</dbReference>
<keyword evidence="6" id="KW-1185">Reference proteome</keyword>
<dbReference type="EMBL" id="SRRM01000006">
    <property type="protein sequence ID" value="TKY88829.1"/>
    <property type="molecule type" value="Genomic_DNA"/>
</dbReference>
<dbReference type="GeneID" id="40724965"/>
<dbReference type="Proteomes" id="UP000306050">
    <property type="component" value="Chromosome SGRAM_13"/>
</dbReference>
<dbReference type="PRINTS" id="PR00081">
    <property type="entry name" value="GDHRDH"/>
</dbReference>
<dbReference type="RefSeq" id="XP_029740814.1">
    <property type="nucleotide sequence ID" value="XM_029882669.1"/>
</dbReference>
<evidence type="ECO:0000256" key="1">
    <source>
        <dbReference type="ARBA" id="ARBA00006484"/>
    </source>
</evidence>
<dbReference type="CDD" id="cd05374">
    <property type="entry name" value="17beta-HSD-like_SDR_c"/>
    <property type="match status" value="1"/>
</dbReference>
<gene>
    <name evidence="5" type="ORF">EX895_002070</name>
</gene>
<comment type="similarity">
    <text evidence="1 3">Belongs to the short-chain dehydrogenases/reductases (SDR) family.</text>
</comment>
<dbReference type="OrthoDB" id="1274115at2759"/>
<dbReference type="PANTHER" id="PTHR43976:SF16">
    <property type="entry name" value="SHORT-CHAIN DEHYDROGENASE_REDUCTASE FAMILY PROTEIN"/>
    <property type="match status" value="1"/>
</dbReference>
<organism evidence="5 6">
    <name type="scientific">Sporisorium graminicola</name>
    <dbReference type="NCBI Taxonomy" id="280036"/>
    <lineage>
        <taxon>Eukaryota</taxon>
        <taxon>Fungi</taxon>
        <taxon>Dikarya</taxon>
        <taxon>Basidiomycota</taxon>
        <taxon>Ustilaginomycotina</taxon>
        <taxon>Ustilaginomycetes</taxon>
        <taxon>Ustilaginales</taxon>
        <taxon>Ustilaginaceae</taxon>
        <taxon>Sporisorium</taxon>
    </lineage>
</organism>
<keyword evidence="2" id="KW-0560">Oxidoreductase</keyword>
<evidence type="ECO:0000313" key="6">
    <source>
        <dbReference type="Proteomes" id="UP000306050"/>
    </source>
</evidence>
<dbReference type="PRINTS" id="PR00080">
    <property type="entry name" value="SDRFAMILY"/>
</dbReference>
<evidence type="ECO:0000259" key="4">
    <source>
        <dbReference type="SMART" id="SM00822"/>
    </source>
</evidence>
<dbReference type="KEGG" id="sgra:EX895_002070"/>
<feature type="domain" description="Ketoreductase" evidence="4">
    <location>
        <begin position="4"/>
        <end position="191"/>
    </location>
</feature>
<protein>
    <recommendedName>
        <fullName evidence="4">Ketoreductase domain-containing protein</fullName>
    </recommendedName>
</protein>
<dbReference type="InterPro" id="IPR057326">
    <property type="entry name" value="KR_dom"/>
</dbReference>
<dbReference type="InterPro" id="IPR002347">
    <property type="entry name" value="SDR_fam"/>
</dbReference>
<accession>A0A4V6EU16</accession>
<dbReference type="Pfam" id="PF00106">
    <property type="entry name" value="adh_short"/>
    <property type="match status" value="1"/>
</dbReference>
<dbReference type="SMART" id="SM00822">
    <property type="entry name" value="PKS_KR"/>
    <property type="match status" value="1"/>
</dbReference>
<sequence length="290" mass="30741">MAGKTFLITGCSSGLGAALAKQALSEGHIVLATARGQQGTSAQDRLKELADAGAVTGHLDVTEDADTVKQSVDALVSRSPSKTVDVLINNAGYILQGGVEECSLDEIQGLFEVNVLGAVRVLQAVLPYMRAQRSGVVAMFGSLGGWIGYPGSGYYSATKASCSLIAEALRDEVSHLGIQVTSIEPGRFRTAFLTEGKGRVVAQRQLPDLDPVMDYVRQGLHEGDLQQPGDPDKAARLVVECLTQSGRCAGKEIPYRLPLGPDALQVIGQSADRIKTTIETWRELSSSTDL</sequence>
<dbReference type="GO" id="GO:0016491">
    <property type="term" value="F:oxidoreductase activity"/>
    <property type="evidence" value="ECO:0007669"/>
    <property type="project" value="UniProtKB-KW"/>
</dbReference>
<name>A0A4V6EU16_9BASI</name>
<proteinExistence type="inferred from homology"/>
<evidence type="ECO:0000256" key="3">
    <source>
        <dbReference type="RuleBase" id="RU000363"/>
    </source>
</evidence>
<evidence type="ECO:0000256" key="2">
    <source>
        <dbReference type="ARBA" id="ARBA00023002"/>
    </source>
</evidence>
<reference evidence="5 6" key="1">
    <citation type="submission" date="2019-05" db="EMBL/GenBank/DDBJ databases">
        <title>Sporisorium graminicola CBS 10092 draft sequencing and annotation.</title>
        <authorList>
            <person name="Solano-Gonzalez S."/>
            <person name="Caddick M.X."/>
            <person name="Darby A."/>
        </authorList>
    </citation>
    <scope>NUCLEOTIDE SEQUENCE [LARGE SCALE GENOMIC DNA]</scope>
    <source>
        <strain evidence="5 6">CBS 10092</strain>
    </source>
</reference>
<evidence type="ECO:0000313" key="5">
    <source>
        <dbReference type="EMBL" id="TKY88829.1"/>
    </source>
</evidence>
<dbReference type="InterPro" id="IPR051911">
    <property type="entry name" value="SDR_oxidoreductase"/>
</dbReference>
<dbReference type="PANTHER" id="PTHR43976">
    <property type="entry name" value="SHORT CHAIN DEHYDROGENASE"/>
    <property type="match status" value="1"/>
</dbReference>
<dbReference type="AlphaFoldDB" id="A0A4V6EU16"/>
<dbReference type="SUPFAM" id="SSF51735">
    <property type="entry name" value="NAD(P)-binding Rossmann-fold domains"/>
    <property type="match status" value="1"/>
</dbReference>
<comment type="caution">
    <text evidence="5">The sequence shown here is derived from an EMBL/GenBank/DDBJ whole genome shotgun (WGS) entry which is preliminary data.</text>
</comment>